<gene>
    <name evidence="1" type="ORF">J2S08_002525</name>
</gene>
<protein>
    <submittedName>
        <fullName evidence="1">Uncharacterized protein</fullName>
    </submittedName>
</protein>
<reference evidence="1 2" key="1">
    <citation type="submission" date="2023-07" db="EMBL/GenBank/DDBJ databases">
        <title>Genomic Encyclopedia of Type Strains, Phase IV (KMG-IV): sequencing the most valuable type-strain genomes for metagenomic binning, comparative biology and taxonomic classification.</title>
        <authorList>
            <person name="Goeker M."/>
        </authorList>
    </citation>
    <scope>NUCLEOTIDE SEQUENCE [LARGE SCALE GENOMIC DNA]</scope>
    <source>
        <strain evidence="1 2">DSM 23837</strain>
    </source>
</reference>
<evidence type="ECO:0000313" key="1">
    <source>
        <dbReference type="EMBL" id="MDQ0176667.1"/>
    </source>
</evidence>
<name>A0ABT9WTV7_9BACI</name>
<keyword evidence="2" id="KW-1185">Reference proteome</keyword>
<sequence length="66" mass="7974">MNNEFYGCSKVFFNESWLFLVFVHIKGINRSYGHTGRKHFYFLRTMYKMNKGIFFIYDAYVLLAAK</sequence>
<comment type="caution">
    <text evidence="1">The sequence shown here is derived from an EMBL/GenBank/DDBJ whole genome shotgun (WGS) entry which is preliminary data.</text>
</comment>
<dbReference type="Proteomes" id="UP001223586">
    <property type="component" value="Unassembled WGS sequence"/>
</dbReference>
<evidence type="ECO:0000313" key="2">
    <source>
        <dbReference type="Proteomes" id="UP001223586"/>
    </source>
</evidence>
<organism evidence="1 2">
    <name type="scientific">Bacillus chungangensis</name>
    <dbReference type="NCBI Taxonomy" id="587633"/>
    <lineage>
        <taxon>Bacteria</taxon>
        <taxon>Bacillati</taxon>
        <taxon>Bacillota</taxon>
        <taxon>Bacilli</taxon>
        <taxon>Bacillales</taxon>
        <taxon>Bacillaceae</taxon>
        <taxon>Bacillus</taxon>
    </lineage>
</organism>
<proteinExistence type="predicted"/>
<accession>A0ABT9WTV7</accession>
<dbReference type="EMBL" id="JAUSTT010000014">
    <property type="protein sequence ID" value="MDQ0176667.1"/>
    <property type="molecule type" value="Genomic_DNA"/>
</dbReference>